<dbReference type="AlphaFoldDB" id="A0A3B0Y7K3"/>
<gene>
    <name evidence="1" type="ORF">MNBD_GAMMA14-1701</name>
</gene>
<accession>A0A3B0Y7K3</accession>
<reference evidence="1" key="1">
    <citation type="submission" date="2018-06" db="EMBL/GenBank/DDBJ databases">
        <authorList>
            <person name="Zhirakovskaya E."/>
        </authorList>
    </citation>
    <scope>NUCLEOTIDE SEQUENCE</scope>
</reference>
<organism evidence="1">
    <name type="scientific">hydrothermal vent metagenome</name>
    <dbReference type="NCBI Taxonomy" id="652676"/>
    <lineage>
        <taxon>unclassified sequences</taxon>
        <taxon>metagenomes</taxon>
        <taxon>ecological metagenomes</taxon>
    </lineage>
</organism>
<sequence length="39" mass="4475">HLNVLVVLSNKALKLTGLGLGALRQWLRRYFLSRGRQLN</sequence>
<dbReference type="EMBL" id="UOFM01000142">
    <property type="protein sequence ID" value="VAW75601.1"/>
    <property type="molecule type" value="Genomic_DNA"/>
</dbReference>
<evidence type="ECO:0000313" key="1">
    <source>
        <dbReference type="EMBL" id="VAW75601.1"/>
    </source>
</evidence>
<feature type="non-terminal residue" evidence="1">
    <location>
        <position position="1"/>
    </location>
</feature>
<name>A0A3B0Y7K3_9ZZZZ</name>
<protein>
    <submittedName>
        <fullName evidence="1">Uncharacterized protein</fullName>
    </submittedName>
</protein>
<proteinExistence type="predicted"/>